<sequence length="113" mass="12395">MDLLTKRSVRRLNWAIISLATAFLVQLRTCLRLPNAEHSSVESPRYTKLSAFRSCLSPSIDAGIDGISGVNRTCSLISTPLNGLFSTLVTCFRRPELVRRDCLANGNVADPST</sequence>
<gene>
    <name evidence="1" type="ORF">K491DRAFT_336262</name>
</gene>
<dbReference type="AlphaFoldDB" id="A0A6A6TPG6"/>
<name>A0A6A6TPG6_9PLEO</name>
<organism evidence="1 2">
    <name type="scientific">Lophiostoma macrostomum CBS 122681</name>
    <dbReference type="NCBI Taxonomy" id="1314788"/>
    <lineage>
        <taxon>Eukaryota</taxon>
        <taxon>Fungi</taxon>
        <taxon>Dikarya</taxon>
        <taxon>Ascomycota</taxon>
        <taxon>Pezizomycotina</taxon>
        <taxon>Dothideomycetes</taxon>
        <taxon>Pleosporomycetidae</taxon>
        <taxon>Pleosporales</taxon>
        <taxon>Lophiostomataceae</taxon>
        <taxon>Lophiostoma</taxon>
    </lineage>
</organism>
<evidence type="ECO:0000313" key="2">
    <source>
        <dbReference type="Proteomes" id="UP000799324"/>
    </source>
</evidence>
<evidence type="ECO:0000313" key="1">
    <source>
        <dbReference type="EMBL" id="KAF2661965.1"/>
    </source>
</evidence>
<reference evidence="1" key="1">
    <citation type="journal article" date="2020" name="Stud. Mycol.">
        <title>101 Dothideomycetes genomes: a test case for predicting lifestyles and emergence of pathogens.</title>
        <authorList>
            <person name="Haridas S."/>
            <person name="Albert R."/>
            <person name="Binder M."/>
            <person name="Bloem J."/>
            <person name="Labutti K."/>
            <person name="Salamov A."/>
            <person name="Andreopoulos B."/>
            <person name="Baker S."/>
            <person name="Barry K."/>
            <person name="Bills G."/>
            <person name="Bluhm B."/>
            <person name="Cannon C."/>
            <person name="Castanera R."/>
            <person name="Culley D."/>
            <person name="Daum C."/>
            <person name="Ezra D."/>
            <person name="Gonzalez J."/>
            <person name="Henrissat B."/>
            <person name="Kuo A."/>
            <person name="Liang C."/>
            <person name="Lipzen A."/>
            <person name="Lutzoni F."/>
            <person name="Magnuson J."/>
            <person name="Mondo S."/>
            <person name="Nolan M."/>
            <person name="Ohm R."/>
            <person name="Pangilinan J."/>
            <person name="Park H.-J."/>
            <person name="Ramirez L."/>
            <person name="Alfaro M."/>
            <person name="Sun H."/>
            <person name="Tritt A."/>
            <person name="Yoshinaga Y."/>
            <person name="Zwiers L.-H."/>
            <person name="Turgeon B."/>
            <person name="Goodwin S."/>
            <person name="Spatafora J."/>
            <person name="Crous P."/>
            <person name="Grigoriev I."/>
        </authorList>
    </citation>
    <scope>NUCLEOTIDE SEQUENCE</scope>
    <source>
        <strain evidence="1">CBS 122681</strain>
    </source>
</reference>
<dbReference type="EMBL" id="MU004291">
    <property type="protein sequence ID" value="KAF2661965.1"/>
    <property type="molecule type" value="Genomic_DNA"/>
</dbReference>
<keyword evidence="2" id="KW-1185">Reference proteome</keyword>
<proteinExistence type="predicted"/>
<protein>
    <submittedName>
        <fullName evidence="1">Uncharacterized protein</fullName>
    </submittedName>
</protein>
<accession>A0A6A6TPG6</accession>
<dbReference type="Proteomes" id="UP000799324">
    <property type="component" value="Unassembled WGS sequence"/>
</dbReference>